<evidence type="ECO:0000256" key="3">
    <source>
        <dbReference type="ARBA" id="ARBA00022448"/>
    </source>
</evidence>
<evidence type="ECO:0000313" key="13">
    <source>
        <dbReference type="EMBL" id="RDK11244.1"/>
    </source>
</evidence>
<dbReference type="InterPro" id="IPR023614">
    <property type="entry name" value="Porin_dom_sf"/>
</dbReference>
<dbReference type="EMBL" id="QKWJ01000004">
    <property type="protein sequence ID" value="RDK11244.1"/>
    <property type="molecule type" value="Genomic_DNA"/>
</dbReference>
<dbReference type="PANTHER" id="PTHR34501">
    <property type="entry name" value="PROTEIN YDDL-RELATED"/>
    <property type="match status" value="1"/>
</dbReference>
<evidence type="ECO:0000256" key="10">
    <source>
        <dbReference type="ARBA" id="ARBA00023237"/>
    </source>
</evidence>
<dbReference type="Proteomes" id="UP000255165">
    <property type="component" value="Unassembled WGS sequence"/>
</dbReference>
<dbReference type="Gene3D" id="2.40.160.10">
    <property type="entry name" value="Porin"/>
    <property type="match status" value="1"/>
</dbReference>
<evidence type="ECO:0000256" key="4">
    <source>
        <dbReference type="ARBA" id="ARBA00022452"/>
    </source>
</evidence>
<evidence type="ECO:0000256" key="8">
    <source>
        <dbReference type="ARBA" id="ARBA00023114"/>
    </source>
</evidence>
<dbReference type="SUPFAM" id="SSF56935">
    <property type="entry name" value="Porins"/>
    <property type="match status" value="1"/>
</dbReference>
<dbReference type="GO" id="GO:0006811">
    <property type="term" value="P:monoatomic ion transport"/>
    <property type="evidence" value="ECO:0007669"/>
    <property type="project" value="UniProtKB-KW"/>
</dbReference>
<keyword evidence="8" id="KW-0626">Porin</keyword>
<evidence type="ECO:0000259" key="12">
    <source>
        <dbReference type="Pfam" id="PF13609"/>
    </source>
</evidence>
<evidence type="ECO:0000256" key="11">
    <source>
        <dbReference type="SAM" id="SignalP"/>
    </source>
</evidence>
<dbReference type="AlphaFoldDB" id="A0A370P073"/>
<keyword evidence="6 11" id="KW-0732">Signal</keyword>
<evidence type="ECO:0000313" key="14">
    <source>
        <dbReference type="Proteomes" id="UP000255165"/>
    </source>
</evidence>
<dbReference type="InterPro" id="IPR050298">
    <property type="entry name" value="Gram-neg_bact_OMP"/>
</dbReference>
<dbReference type="CDD" id="cd00342">
    <property type="entry name" value="gram_neg_porins"/>
    <property type="match status" value="1"/>
</dbReference>
<organism evidence="13 14">
    <name type="scientific">Cupriavidus lacunae</name>
    <dbReference type="NCBI Taxonomy" id="2666307"/>
    <lineage>
        <taxon>Bacteria</taxon>
        <taxon>Pseudomonadati</taxon>
        <taxon>Pseudomonadota</taxon>
        <taxon>Betaproteobacteria</taxon>
        <taxon>Burkholderiales</taxon>
        <taxon>Burkholderiaceae</taxon>
        <taxon>Cupriavidus</taxon>
    </lineage>
</organism>
<feature type="chain" id="PRO_5016984819" evidence="11">
    <location>
        <begin position="31"/>
        <end position="400"/>
    </location>
</feature>
<gene>
    <name evidence="13" type="ORF">DN412_05300</name>
</gene>
<keyword evidence="7" id="KW-0406">Ion transport</keyword>
<keyword evidence="9" id="KW-0472">Membrane</keyword>
<accession>A0A370P073</accession>
<dbReference type="GO" id="GO:0015288">
    <property type="term" value="F:porin activity"/>
    <property type="evidence" value="ECO:0007669"/>
    <property type="project" value="UniProtKB-KW"/>
</dbReference>
<sequence length="400" mass="42894">MTIIKTGDKTVKIRSIVSAVFALGAVPASAQSSVTLYGVVDTNVEYVNRVGSVPLPTNFYNSGLGHSVVRMNSGGVAGSRWGLRGEEDLGGGMKSLFVLEGGFQADTGALEMPSTLFDRQAYVGLRSNSFGQLTFGRQYTSLFLGLANFMPASYAVQYEPIAVIAGPNFRENNTVQYAAAAGPVTAIAHWSFGVGLSLPPTSPFAQQVMVGGNGEMPGRFRADTGYGAALIYMPGAFGFTVDYDQYNPSIAQGSGTNKRAAVAASYTFDGKAKVMGGYRWGQNKDQNGLTVLRDDYYWLGANYQWTPVVELTLEYDYENVRRLNGNAAVANPWQLIFMARYSLSKRTDLYLSTAYARNAGLMLESSASGYGASLFLNNSYAPGVGQTSMIGVAAGVRHIF</sequence>
<comment type="subunit">
    <text evidence="2">Homotrimer.</text>
</comment>
<feature type="domain" description="Porin" evidence="12">
    <location>
        <begin position="19"/>
        <end position="359"/>
    </location>
</feature>
<evidence type="ECO:0000256" key="9">
    <source>
        <dbReference type="ARBA" id="ARBA00023136"/>
    </source>
</evidence>
<dbReference type="RefSeq" id="WP_115013546.1">
    <property type="nucleotide sequence ID" value="NZ_QKWJ01000004.1"/>
</dbReference>
<comment type="caution">
    <text evidence="13">The sequence shown here is derived from an EMBL/GenBank/DDBJ whole genome shotgun (WGS) entry which is preliminary data.</text>
</comment>
<feature type="signal peptide" evidence="11">
    <location>
        <begin position="1"/>
        <end position="30"/>
    </location>
</feature>
<proteinExistence type="predicted"/>
<dbReference type="Pfam" id="PF13609">
    <property type="entry name" value="Porin_4"/>
    <property type="match status" value="1"/>
</dbReference>
<comment type="subcellular location">
    <subcellularLocation>
        <location evidence="1">Cell outer membrane</location>
        <topology evidence="1">Multi-pass membrane protein</topology>
    </subcellularLocation>
</comment>
<keyword evidence="3" id="KW-0813">Transport</keyword>
<keyword evidence="5" id="KW-0812">Transmembrane</keyword>
<keyword evidence="14" id="KW-1185">Reference proteome</keyword>
<reference evidence="14" key="1">
    <citation type="submission" date="2018-06" db="EMBL/GenBank/DDBJ databases">
        <authorList>
            <person name="Feng T."/>
            <person name="Jeon C.O."/>
        </authorList>
    </citation>
    <scope>NUCLEOTIDE SEQUENCE [LARGE SCALE GENOMIC DNA]</scope>
    <source>
        <strain evidence="14">S23</strain>
    </source>
</reference>
<dbReference type="GO" id="GO:0046930">
    <property type="term" value="C:pore complex"/>
    <property type="evidence" value="ECO:0007669"/>
    <property type="project" value="UniProtKB-KW"/>
</dbReference>
<dbReference type="GO" id="GO:0009279">
    <property type="term" value="C:cell outer membrane"/>
    <property type="evidence" value="ECO:0007669"/>
    <property type="project" value="UniProtKB-SubCell"/>
</dbReference>
<dbReference type="PANTHER" id="PTHR34501:SF9">
    <property type="entry name" value="MAJOR OUTER MEMBRANE PROTEIN P.IA"/>
    <property type="match status" value="1"/>
</dbReference>
<evidence type="ECO:0000256" key="2">
    <source>
        <dbReference type="ARBA" id="ARBA00011233"/>
    </source>
</evidence>
<name>A0A370P073_9BURK</name>
<evidence type="ECO:0000256" key="6">
    <source>
        <dbReference type="ARBA" id="ARBA00022729"/>
    </source>
</evidence>
<keyword evidence="10" id="KW-0998">Cell outer membrane</keyword>
<dbReference type="InterPro" id="IPR033900">
    <property type="entry name" value="Gram_neg_porin_domain"/>
</dbReference>
<evidence type="ECO:0000256" key="5">
    <source>
        <dbReference type="ARBA" id="ARBA00022692"/>
    </source>
</evidence>
<protein>
    <submittedName>
        <fullName evidence="13">Porin</fullName>
    </submittedName>
</protein>
<evidence type="ECO:0000256" key="1">
    <source>
        <dbReference type="ARBA" id="ARBA00004571"/>
    </source>
</evidence>
<keyword evidence="4" id="KW-1134">Transmembrane beta strand</keyword>
<evidence type="ECO:0000256" key="7">
    <source>
        <dbReference type="ARBA" id="ARBA00023065"/>
    </source>
</evidence>